<protein>
    <recommendedName>
        <fullName evidence="1">HTH araC/xylS-type domain-containing protein</fullName>
    </recommendedName>
</protein>
<dbReference type="Gene3D" id="1.10.10.60">
    <property type="entry name" value="Homeodomain-like"/>
    <property type="match status" value="1"/>
</dbReference>
<dbReference type="RefSeq" id="WP_344593325.1">
    <property type="nucleotide sequence ID" value="NZ_BAAASO010000012.1"/>
</dbReference>
<keyword evidence="3" id="KW-1185">Reference proteome</keyword>
<reference evidence="2 3" key="1">
    <citation type="journal article" date="2020" name="Int. J. Syst. Evol. Microbiol.">
        <title>Reclassification of Streptomyces castelarensis and Streptomyces sporoclivatus as later heterotypic synonyms of Streptomyces antimycoticus.</title>
        <authorList>
            <person name="Komaki H."/>
            <person name="Tamura T."/>
        </authorList>
    </citation>
    <scope>NUCLEOTIDE SEQUENCE [LARGE SCALE GENOMIC DNA]</scope>
    <source>
        <strain evidence="2 3">NBRC 13459</strain>
    </source>
</reference>
<accession>A0A4D4LPA8</accession>
<dbReference type="AlphaFoldDB" id="A0A4D4LPA8"/>
<evidence type="ECO:0000259" key="1">
    <source>
        <dbReference type="PROSITE" id="PS01124"/>
    </source>
</evidence>
<dbReference type="Proteomes" id="UP000301309">
    <property type="component" value="Unassembled WGS sequence"/>
</dbReference>
<name>A0A4D4LPA8_STRVO</name>
<feature type="domain" description="HTH araC/xylS-type" evidence="1">
    <location>
        <begin position="27"/>
        <end position="75"/>
    </location>
</feature>
<evidence type="ECO:0000313" key="3">
    <source>
        <dbReference type="Proteomes" id="UP000301309"/>
    </source>
</evidence>
<gene>
    <name evidence="2" type="ORF">SVIO_103320</name>
</gene>
<proteinExistence type="predicted"/>
<dbReference type="PROSITE" id="PS01124">
    <property type="entry name" value="HTH_ARAC_FAMILY_2"/>
    <property type="match status" value="1"/>
</dbReference>
<comment type="caution">
    <text evidence="2">The sequence shown here is derived from an EMBL/GenBank/DDBJ whole genome shotgun (WGS) entry which is preliminary data.</text>
</comment>
<dbReference type="InterPro" id="IPR018060">
    <property type="entry name" value="HTH_AraC"/>
</dbReference>
<organism evidence="2 3">
    <name type="scientific">Streptomyces violaceusniger</name>
    <dbReference type="NCBI Taxonomy" id="68280"/>
    <lineage>
        <taxon>Bacteria</taxon>
        <taxon>Bacillati</taxon>
        <taxon>Actinomycetota</taxon>
        <taxon>Actinomycetes</taxon>
        <taxon>Kitasatosporales</taxon>
        <taxon>Streptomycetaceae</taxon>
        <taxon>Streptomyces</taxon>
        <taxon>Streptomyces violaceusniger group</taxon>
    </lineage>
</organism>
<evidence type="ECO:0000313" key="2">
    <source>
        <dbReference type="EMBL" id="GDY59709.1"/>
    </source>
</evidence>
<dbReference type="GO" id="GO:0043565">
    <property type="term" value="F:sequence-specific DNA binding"/>
    <property type="evidence" value="ECO:0007669"/>
    <property type="project" value="InterPro"/>
</dbReference>
<dbReference type="EMBL" id="BJHW01000002">
    <property type="protein sequence ID" value="GDY59709.1"/>
    <property type="molecule type" value="Genomic_DNA"/>
</dbReference>
<sequence>MGLSIKAPRGLTAAAISHEGGAGSGAAHEELAKADPHSGTNVAQIAYQWGFGHLGRFAGDYQRRYSQLPSTTLRT</sequence>
<dbReference type="GO" id="GO:0003700">
    <property type="term" value="F:DNA-binding transcription factor activity"/>
    <property type="evidence" value="ECO:0007669"/>
    <property type="project" value="InterPro"/>
</dbReference>